<accession>A0A1L4CX97</accession>
<dbReference type="KEGG" id="saqi:AXG55_00935"/>
<dbReference type="PANTHER" id="PTHR42976:SF1">
    <property type="entry name" value="GH18 DOMAIN-CONTAINING PROTEIN-RELATED"/>
    <property type="match status" value="1"/>
</dbReference>
<dbReference type="InterPro" id="IPR017853">
    <property type="entry name" value="GH"/>
</dbReference>
<gene>
    <name evidence="1" type="ORF">AXG55_00935</name>
</gene>
<dbReference type="InterPro" id="IPR018247">
    <property type="entry name" value="EF_Hand_1_Ca_BS"/>
</dbReference>
<organism evidence="1 2">
    <name type="scientific">Silvanigrella aquatica</name>
    <dbReference type="NCBI Taxonomy" id="1915309"/>
    <lineage>
        <taxon>Bacteria</taxon>
        <taxon>Pseudomonadati</taxon>
        <taxon>Bdellovibrionota</taxon>
        <taxon>Oligoflexia</taxon>
        <taxon>Silvanigrellales</taxon>
        <taxon>Silvanigrellaceae</taxon>
        <taxon>Silvanigrella</taxon>
    </lineage>
</organism>
<dbReference type="Gene3D" id="3.20.20.80">
    <property type="entry name" value="Glycosidases"/>
    <property type="match status" value="1"/>
</dbReference>
<reference evidence="1 2" key="1">
    <citation type="submission" date="2016-10" db="EMBL/GenBank/DDBJ databases">
        <title>Silvanigrella aquatica sp. nov., isolated from a freshwater lake located in the Black Forest, Germany, description of Silvanigrellaceae fam. nov., Silvanigrellales ord. nov., reclassification of the order Bdellovibrionales in the class Oligoflexia, reclassification of the families Bacteriovoracaceae and Halobacteriovoraceae in the new order Bacteriovoracales ord. nov., and reclassification of the family Pseudobacteriovoracaceae in the order Oligoflexiales.</title>
        <authorList>
            <person name="Hahn M.W."/>
            <person name="Schmidt J."/>
            <person name="Koll U."/>
            <person name="Rohde M."/>
            <person name="Verbag S."/>
            <person name="Pitt A."/>
            <person name="Nakai R."/>
            <person name="Naganuma T."/>
            <person name="Lang E."/>
        </authorList>
    </citation>
    <scope>NUCLEOTIDE SEQUENCE [LARGE SCALE GENOMIC DNA]</scope>
    <source>
        <strain evidence="1 2">MWH-Nonnen-W8red</strain>
    </source>
</reference>
<dbReference type="AlphaFoldDB" id="A0A1L4CX97"/>
<dbReference type="InterPro" id="IPR052750">
    <property type="entry name" value="GH18_Chitinase"/>
</dbReference>
<dbReference type="PANTHER" id="PTHR42976">
    <property type="entry name" value="BIFUNCTIONAL CHITINASE/LYSOZYME-RELATED"/>
    <property type="match status" value="1"/>
</dbReference>
<name>A0A1L4CX97_9BACT</name>
<dbReference type="SUPFAM" id="SSF51445">
    <property type="entry name" value="(Trans)glycosidases"/>
    <property type="match status" value="1"/>
</dbReference>
<evidence type="ECO:0000313" key="1">
    <source>
        <dbReference type="EMBL" id="APJ02572.1"/>
    </source>
</evidence>
<dbReference type="OrthoDB" id="6018988at2"/>
<keyword evidence="2" id="KW-1185">Reference proteome</keyword>
<evidence type="ECO:0008006" key="3">
    <source>
        <dbReference type="Google" id="ProtNLM"/>
    </source>
</evidence>
<dbReference type="STRING" id="1915309.AXG55_00935"/>
<protein>
    <recommendedName>
        <fullName evidence="3">GH18 domain-containing protein</fullName>
    </recommendedName>
</protein>
<evidence type="ECO:0000313" key="2">
    <source>
        <dbReference type="Proteomes" id="UP000184731"/>
    </source>
</evidence>
<dbReference type="PROSITE" id="PS00018">
    <property type="entry name" value="EF_HAND_1"/>
    <property type="match status" value="1"/>
</dbReference>
<dbReference type="EMBL" id="CP017834">
    <property type="protein sequence ID" value="APJ02572.1"/>
    <property type="molecule type" value="Genomic_DNA"/>
</dbReference>
<proteinExistence type="predicted"/>
<dbReference type="Proteomes" id="UP000184731">
    <property type="component" value="Chromosome"/>
</dbReference>
<dbReference type="RefSeq" id="WP_148696281.1">
    <property type="nucleotide sequence ID" value="NZ_CP017834.1"/>
</dbReference>
<sequence length="332" mass="38468">MKVIYKKLLFSLTNFYLYFNLYAMDKESIQNINFPHFSPYTQISEYEDNAKWMQLITILKEKNIKGLILSFIQDSHNCNPAWDGDKNNVINRKEFNDKINILENENILYKISFGGIDGFNLALECITENDLFNAYFKVYTLYKPTGFDFDLEGNILNNPAAIEKILKAIVIMQNKFPKILISFTFPVKISGLERKTKDIIKKAKMLKIEFSVNLMTMNFSPEETGNMTKYIQSSAYNTFKLLSAIYPRKNKVDIWKQIEITPMIGLNDIKGEVFTLDNAKKLKGFENLVSLGALHFWSLERDKPCNLKKVSPTCSGISKQKNYEFSEIFQGK</sequence>